<reference evidence="1" key="2">
    <citation type="journal article" date="2015" name="Fish Shellfish Immunol.">
        <title>Early steps in the European eel (Anguilla anguilla)-Vibrio vulnificus interaction in the gills: Role of the RtxA13 toxin.</title>
        <authorList>
            <person name="Callol A."/>
            <person name="Pajuelo D."/>
            <person name="Ebbesson L."/>
            <person name="Teles M."/>
            <person name="MacKenzie S."/>
            <person name="Amaro C."/>
        </authorList>
    </citation>
    <scope>NUCLEOTIDE SEQUENCE</scope>
</reference>
<name>A0A0E9VCV0_ANGAN</name>
<protein>
    <submittedName>
        <fullName evidence="1">Uncharacterized protein</fullName>
    </submittedName>
</protein>
<reference evidence="1" key="1">
    <citation type="submission" date="2014-11" db="EMBL/GenBank/DDBJ databases">
        <authorList>
            <person name="Amaro Gonzalez C."/>
        </authorList>
    </citation>
    <scope>NUCLEOTIDE SEQUENCE</scope>
</reference>
<dbReference type="EMBL" id="GBXM01032633">
    <property type="protein sequence ID" value="JAH75944.1"/>
    <property type="molecule type" value="Transcribed_RNA"/>
</dbReference>
<organism evidence="1">
    <name type="scientific">Anguilla anguilla</name>
    <name type="common">European freshwater eel</name>
    <name type="synonym">Muraena anguilla</name>
    <dbReference type="NCBI Taxonomy" id="7936"/>
    <lineage>
        <taxon>Eukaryota</taxon>
        <taxon>Metazoa</taxon>
        <taxon>Chordata</taxon>
        <taxon>Craniata</taxon>
        <taxon>Vertebrata</taxon>
        <taxon>Euteleostomi</taxon>
        <taxon>Actinopterygii</taxon>
        <taxon>Neopterygii</taxon>
        <taxon>Teleostei</taxon>
        <taxon>Anguilliformes</taxon>
        <taxon>Anguillidae</taxon>
        <taxon>Anguilla</taxon>
    </lineage>
</organism>
<accession>A0A0E9VCV0</accession>
<evidence type="ECO:0000313" key="1">
    <source>
        <dbReference type="EMBL" id="JAH75944.1"/>
    </source>
</evidence>
<sequence>MSLLKLKSLKS</sequence>
<proteinExistence type="predicted"/>